<dbReference type="AlphaFoldDB" id="G0S3A4"/>
<reference evidence="3 4" key="1">
    <citation type="journal article" date="2011" name="Cell">
        <title>Insight into structure and assembly of the nuclear pore complex by utilizing the genome of a eukaryotic thermophile.</title>
        <authorList>
            <person name="Amlacher S."/>
            <person name="Sarges P."/>
            <person name="Flemming D."/>
            <person name="van Noort V."/>
            <person name="Kunze R."/>
            <person name="Devos D.P."/>
            <person name="Arumugam M."/>
            <person name="Bork P."/>
            <person name="Hurt E."/>
        </authorList>
    </citation>
    <scope>NUCLEOTIDE SEQUENCE [LARGE SCALE GENOMIC DNA]</scope>
    <source>
        <strain evidence="4">DSM 1495 / CBS 144.50 / IMI 039719</strain>
    </source>
</reference>
<proteinExistence type="predicted"/>
<feature type="compositionally biased region" description="Low complexity" evidence="1">
    <location>
        <begin position="454"/>
        <end position="466"/>
    </location>
</feature>
<dbReference type="PANTHER" id="PTHR15629">
    <property type="entry name" value="SH3YL1 PROTEIN"/>
    <property type="match status" value="1"/>
</dbReference>
<dbReference type="STRING" id="759272.G0S3A4"/>
<feature type="region of interest" description="Disordered" evidence="1">
    <location>
        <begin position="300"/>
        <end position="330"/>
    </location>
</feature>
<keyword evidence="4" id="KW-1185">Reference proteome</keyword>
<dbReference type="GeneID" id="18256067"/>
<feature type="compositionally biased region" description="Basic and acidic residues" evidence="1">
    <location>
        <begin position="467"/>
        <end position="485"/>
    </location>
</feature>
<dbReference type="InterPro" id="IPR007461">
    <property type="entry name" value="Ysc84_actin-binding"/>
</dbReference>
<evidence type="ECO:0000313" key="4">
    <source>
        <dbReference type="Proteomes" id="UP000008066"/>
    </source>
</evidence>
<feature type="compositionally biased region" description="Low complexity" evidence="1">
    <location>
        <begin position="422"/>
        <end position="436"/>
    </location>
</feature>
<evidence type="ECO:0000313" key="3">
    <source>
        <dbReference type="EMBL" id="EGS22487.1"/>
    </source>
</evidence>
<name>G0S3A4_CHATD</name>
<accession>G0S3A4</accession>
<dbReference type="eggNOG" id="KOG1843">
    <property type="taxonomic scope" value="Eukaryota"/>
</dbReference>
<feature type="region of interest" description="Disordered" evidence="1">
    <location>
        <begin position="161"/>
        <end position="183"/>
    </location>
</feature>
<feature type="region of interest" description="Disordered" evidence="1">
    <location>
        <begin position="1"/>
        <end position="102"/>
    </location>
</feature>
<feature type="domain" description="Ysc84 actin-binding" evidence="2">
    <location>
        <begin position="242"/>
        <end position="356"/>
    </location>
</feature>
<dbReference type="CDD" id="cd11524">
    <property type="entry name" value="SYLF"/>
    <property type="match status" value="1"/>
</dbReference>
<dbReference type="GO" id="GO:0035091">
    <property type="term" value="F:phosphatidylinositol binding"/>
    <property type="evidence" value="ECO:0007669"/>
    <property type="project" value="TreeGrafter"/>
</dbReference>
<evidence type="ECO:0000259" key="2">
    <source>
        <dbReference type="Pfam" id="PF04366"/>
    </source>
</evidence>
<feature type="region of interest" description="Disordered" evidence="1">
    <location>
        <begin position="359"/>
        <end position="540"/>
    </location>
</feature>
<dbReference type="PANTHER" id="PTHR15629:SF8">
    <property type="entry name" value="DUF500 DOMAIN PROTEIN (AFU_ORTHOLOGUE AFUA_5G07310)"/>
    <property type="match status" value="1"/>
</dbReference>
<dbReference type="RefSeq" id="XP_006692506.1">
    <property type="nucleotide sequence ID" value="XM_006692443.1"/>
</dbReference>
<dbReference type="HOGENOM" id="CLU_015320_6_0_1"/>
<organism evidence="4">
    <name type="scientific">Chaetomium thermophilum (strain DSM 1495 / CBS 144.50 / IMI 039719)</name>
    <name type="common">Thermochaetoides thermophila</name>
    <dbReference type="NCBI Taxonomy" id="759272"/>
    <lineage>
        <taxon>Eukaryota</taxon>
        <taxon>Fungi</taxon>
        <taxon>Dikarya</taxon>
        <taxon>Ascomycota</taxon>
        <taxon>Pezizomycotina</taxon>
        <taxon>Sordariomycetes</taxon>
        <taxon>Sordariomycetidae</taxon>
        <taxon>Sordariales</taxon>
        <taxon>Chaetomiaceae</taxon>
        <taxon>Thermochaetoides</taxon>
    </lineage>
</organism>
<dbReference type="Pfam" id="PF04366">
    <property type="entry name" value="Ysc84"/>
    <property type="match status" value="1"/>
</dbReference>
<dbReference type="InterPro" id="IPR051702">
    <property type="entry name" value="SH3_domain_YSC84-like"/>
</dbReference>
<sequence length="540" mass="56292">MAFDEKKPAEPAAQPSTLPPPPPGPPPVYAEPPKHSNETPLPDYDIPQYNPANPQFAPPPNDNDDIYDATPTEEHPPSKFSRFFGRHHHSHGHEGEEEHGKKGKAKLTALGEAFASKVAGPVNAFANKFGAEGFLPESLDKECEKAARILRSFCKDGIYGDNAPSTVPPSPPTSGAASPGKGKKPKVLLTIPSKVIARAQGLAIFTAVRVGFQATGSSGSGILLARLPDGSWSPPSGIQVASIGAGFVAGVDIYDCVVVINTREALEAFTKTRLSLGSDLAVTAGPVGAGGAIDFGLKAGEGKGKGKEPSSPEPTAPTACPRARTKRRSTALREAINKPVYSYVKSRGLYAGIKIRRNRHHRAGERQREVLWPAHPGRRHPRGAPRPMTPVAGAVAPPPPAEGQTQPAAPQPPTEQLQNLNVGTGSTSSAAAGPSSAAPPPPPGVPDDEHLTPAAKAKAAEAAAEAEAARLAELRELEELRREGFDPSVPPPGYGYRLGRPRGATDLPPPPAYEPPPYEPFPSANGSSGPGPTQGSGPKA</sequence>
<dbReference type="KEGG" id="cthr:CTHT_0020290"/>
<dbReference type="Proteomes" id="UP000008066">
    <property type="component" value="Unassembled WGS sequence"/>
</dbReference>
<gene>
    <name evidence="3" type="ORF">CTHT_0020290</name>
</gene>
<feature type="compositionally biased region" description="Pro residues" evidence="1">
    <location>
        <begin position="507"/>
        <end position="520"/>
    </location>
</feature>
<feature type="compositionally biased region" description="Pro residues" evidence="1">
    <location>
        <begin position="17"/>
        <end position="30"/>
    </location>
</feature>
<dbReference type="OrthoDB" id="10255128at2759"/>
<feature type="compositionally biased region" description="Basic and acidic residues" evidence="1">
    <location>
        <begin position="300"/>
        <end position="310"/>
    </location>
</feature>
<dbReference type="EMBL" id="GL988040">
    <property type="protein sequence ID" value="EGS22487.1"/>
    <property type="molecule type" value="Genomic_DNA"/>
</dbReference>
<protein>
    <recommendedName>
        <fullName evidence="2">Ysc84 actin-binding domain-containing protein</fullName>
    </recommendedName>
</protein>
<dbReference type="OMA" id="HGHESKW"/>
<evidence type="ECO:0000256" key="1">
    <source>
        <dbReference type="SAM" id="MobiDB-lite"/>
    </source>
</evidence>